<reference evidence="1 2" key="1">
    <citation type="journal article" date="2014" name="Int. J. Syst. Evol. Microbiol.">
        <title>Complete genome sequence of Corynebacterium casei LMG S-19264T (=DSM 44701T), isolated from a smear-ripened cheese.</title>
        <authorList>
            <consortium name="US DOE Joint Genome Institute (JGI-PGF)"/>
            <person name="Walter F."/>
            <person name="Albersmeier A."/>
            <person name="Kalinowski J."/>
            <person name="Ruckert C."/>
        </authorList>
    </citation>
    <scope>NUCLEOTIDE SEQUENCE [LARGE SCALE GENOMIC DNA]</scope>
    <source>
        <strain evidence="1 2">CGMCC 1.15286</strain>
    </source>
</reference>
<gene>
    <name evidence="1" type="ORF">GCM10010918_38640</name>
</gene>
<dbReference type="EMBL" id="BMHY01000008">
    <property type="protein sequence ID" value="GGG78073.1"/>
    <property type="molecule type" value="Genomic_DNA"/>
</dbReference>
<comment type="caution">
    <text evidence="1">The sequence shown here is derived from an EMBL/GenBank/DDBJ whole genome shotgun (WGS) entry which is preliminary data.</text>
</comment>
<name>A0A917HGA8_9BACL</name>
<dbReference type="NCBIfam" id="NF038110">
    <property type="entry name" value="Lys_methyl_FliB"/>
    <property type="match status" value="1"/>
</dbReference>
<dbReference type="Proteomes" id="UP000600247">
    <property type="component" value="Unassembled WGS sequence"/>
</dbReference>
<accession>A0A917HGA8</accession>
<protein>
    <submittedName>
        <fullName evidence="1">Lysine-N-methylase</fullName>
    </submittedName>
</protein>
<proteinExistence type="predicted"/>
<dbReference type="RefSeq" id="WP_188890839.1">
    <property type="nucleotide sequence ID" value="NZ_BMHY01000008.1"/>
</dbReference>
<dbReference type="AlphaFoldDB" id="A0A917HGA8"/>
<sequence length="404" mass="46858">MEALQTLTYLTPEYIKKFQCIGSDCEDTCCSLWEVSINKDTYEKYQNIADSSFKESLIKNIQVNKSGSNYASFVMNEKTGNCSMLCNGLCSIQTTLGEEYLSQTCSTYPRVLNNVGSTTEISAVLSCPEISRALLLNPNAMNFDKTFKPSTPNLKVDTINYKEHKNNAIDEVRYLAYDVINDRRFSFQHRLILLGVFFDNADDFQEGKQYAKLPAFINEFKAEVENNSELRDYDAFPQDDAFQFEYLHNTLMENLKAFIWNKRYTECVNSYMRGIQLNNTLLEDYVNTYKDCKSDFLDTFLSDSPHVMENYIKNYIYQFLGDSILSGEKFFDFYIKMVIDYALIKLHLVGIASEQKDLNCDHVVKLIQSYTKNYKFSNKFINTIYDKVKTSQYNSLGYMSLLIK</sequence>
<evidence type="ECO:0000313" key="1">
    <source>
        <dbReference type="EMBL" id="GGG78073.1"/>
    </source>
</evidence>
<organism evidence="1 2">
    <name type="scientific">Paenibacillus radicis</name>
    <name type="common">ex Gao et al. 2016</name>
    <dbReference type="NCBI Taxonomy" id="1737354"/>
    <lineage>
        <taxon>Bacteria</taxon>
        <taxon>Bacillati</taxon>
        <taxon>Bacillota</taxon>
        <taxon>Bacilli</taxon>
        <taxon>Bacillales</taxon>
        <taxon>Paenibacillaceae</taxon>
        <taxon>Paenibacillus</taxon>
    </lineage>
</organism>
<evidence type="ECO:0000313" key="2">
    <source>
        <dbReference type="Proteomes" id="UP000600247"/>
    </source>
</evidence>
<keyword evidence="2" id="KW-1185">Reference proteome</keyword>